<feature type="coiled-coil region" evidence="1">
    <location>
        <begin position="135"/>
        <end position="162"/>
    </location>
</feature>
<dbReference type="AlphaFoldDB" id="A0AAV7ZQ05"/>
<feature type="compositionally biased region" description="Basic and acidic residues" evidence="2">
    <location>
        <begin position="251"/>
        <end position="263"/>
    </location>
</feature>
<evidence type="ECO:0000313" key="3">
    <source>
        <dbReference type="EMBL" id="KAJ3444098.1"/>
    </source>
</evidence>
<sequence>MNFARRKYYSLQELSNLKNYINSEKEKQKQFQSLLKIKETLQNDLKVWKEEEGGVTTKLLTTLWDERNLSIKNEKKIQEETINFITVLQNIVQKYKEWEVVQKKHKKAVKSYQNAFNKQKKAELSLEKATNPNKKDKLEMEVTTTTHNCQDARDEVEKLEKEKKDGWLVFQKFQKQNLKRAFLSFTSVHLEVHQHQCKLLKKNLNTLQQLSSNEKKKSKRKGSGNEKKSTQQESDDQGTENSFSEDEDDIVNLKEIENLKDYIPETDDDDDDDDETTDDEDEELEKNYNKKKKLNKNQMKK</sequence>
<dbReference type="EMBL" id="JANTQA010000023">
    <property type="protein sequence ID" value="KAJ3444098.1"/>
    <property type="molecule type" value="Genomic_DNA"/>
</dbReference>
<dbReference type="Proteomes" id="UP001146793">
    <property type="component" value="Unassembled WGS sequence"/>
</dbReference>
<proteinExistence type="predicted"/>
<dbReference type="InterPro" id="IPR027267">
    <property type="entry name" value="AH/BAR_dom_sf"/>
</dbReference>
<feature type="compositionally biased region" description="Basic residues" evidence="2">
    <location>
        <begin position="289"/>
        <end position="301"/>
    </location>
</feature>
<feature type="region of interest" description="Disordered" evidence="2">
    <location>
        <begin position="208"/>
        <end position="301"/>
    </location>
</feature>
<feature type="compositionally biased region" description="Acidic residues" evidence="2">
    <location>
        <begin position="264"/>
        <end position="284"/>
    </location>
</feature>
<accession>A0AAV7ZQ05</accession>
<organism evidence="3 4">
    <name type="scientific">Anaeramoeba flamelloides</name>
    <dbReference type="NCBI Taxonomy" id="1746091"/>
    <lineage>
        <taxon>Eukaryota</taxon>
        <taxon>Metamonada</taxon>
        <taxon>Anaeramoebidae</taxon>
        <taxon>Anaeramoeba</taxon>
    </lineage>
</organism>
<keyword evidence="1" id="KW-0175">Coiled coil</keyword>
<gene>
    <name evidence="3" type="ORF">M0812_09948</name>
</gene>
<feature type="compositionally biased region" description="Acidic residues" evidence="2">
    <location>
        <begin position="233"/>
        <end position="250"/>
    </location>
</feature>
<evidence type="ECO:0000313" key="4">
    <source>
        <dbReference type="Proteomes" id="UP001146793"/>
    </source>
</evidence>
<evidence type="ECO:0000256" key="1">
    <source>
        <dbReference type="SAM" id="Coils"/>
    </source>
</evidence>
<dbReference type="Gene3D" id="1.20.1270.60">
    <property type="entry name" value="Arfaptin homology (AH) domain/BAR domain"/>
    <property type="match status" value="1"/>
</dbReference>
<reference evidence="3" key="1">
    <citation type="submission" date="2022-08" db="EMBL/GenBank/DDBJ databases">
        <title>Novel sulphate-reducing endosymbionts in the free-living metamonad Anaeramoeba.</title>
        <authorList>
            <person name="Jerlstrom-Hultqvist J."/>
            <person name="Cepicka I."/>
            <person name="Gallot-Lavallee L."/>
            <person name="Salas-Leiva D."/>
            <person name="Curtis B.A."/>
            <person name="Zahonova K."/>
            <person name="Pipaliya S."/>
            <person name="Dacks J."/>
            <person name="Roger A.J."/>
        </authorList>
    </citation>
    <scope>NUCLEOTIDE SEQUENCE</scope>
    <source>
        <strain evidence="3">Busselton2</strain>
    </source>
</reference>
<name>A0AAV7ZQ05_9EUKA</name>
<evidence type="ECO:0000256" key="2">
    <source>
        <dbReference type="SAM" id="MobiDB-lite"/>
    </source>
</evidence>
<protein>
    <submittedName>
        <fullName evidence="3">Uncharacterized protein</fullName>
    </submittedName>
</protein>
<comment type="caution">
    <text evidence="3">The sequence shown here is derived from an EMBL/GenBank/DDBJ whole genome shotgun (WGS) entry which is preliminary data.</text>
</comment>